<dbReference type="Pfam" id="PF02397">
    <property type="entry name" value="Bac_transf"/>
    <property type="match status" value="1"/>
</dbReference>
<comment type="caution">
    <text evidence="2">The sequence shown here is derived from an EMBL/GenBank/DDBJ whole genome shotgun (WGS) entry which is preliminary data.</text>
</comment>
<sequence>MKRLFDIEISLLLMVLLSPLYLILSVIVLCDLGWPIIYKHRYPGLNEQLFTMYRFRTMTNETDERGHLLKPTQRLTRIGAFLKKYSLDDLPELFNVLKGDMSLVGPRPVLIRAIPSKNQIRIKRHAVRPGMTGWSQIHGHKQLTWEEKFKLDLYYIEHQSLAFDLKIIGITILQLFGVHRI</sequence>
<dbReference type="PANTHER" id="PTHR30576:SF8">
    <property type="entry name" value="UNDECAPRENYL-PHOSPHATE GALACTOSE PHOSPHOTRANSFERASE"/>
    <property type="match status" value="1"/>
</dbReference>
<dbReference type="OrthoDB" id="9808602at2"/>
<protein>
    <submittedName>
        <fullName evidence="2">Lipid carrier--UDP-N-acetylgalactosaminyltransferase</fullName>
    </submittedName>
</protein>
<evidence type="ECO:0000313" key="3">
    <source>
        <dbReference type="Proteomes" id="UP000487649"/>
    </source>
</evidence>
<proteinExistence type="inferred from homology"/>
<accession>A0A173RNE3</accession>
<dbReference type="EMBL" id="WMQE01000016">
    <property type="protein sequence ID" value="MTK21385.1"/>
    <property type="molecule type" value="Genomic_DNA"/>
</dbReference>
<dbReference type="PANTHER" id="PTHR30576">
    <property type="entry name" value="COLANIC BIOSYNTHESIS UDP-GLUCOSE LIPID CARRIER TRANSFERASE"/>
    <property type="match status" value="1"/>
</dbReference>
<dbReference type="GeneID" id="60059382"/>
<name>A0A173RNE3_9FIRM</name>
<organism evidence="2 3">
    <name type="scientific">Turicibacter sanguinis</name>
    <dbReference type="NCBI Taxonomy" id="154288"/>
    <lineage>
        <taxon>Bacteria</taxon>
        <taxon>Bacillati</taxon>
        <taxon>Bacillota</taxon>
        <taxon>Erysipelotrichia</taxon>
        <taxon>Erysipelotrichales</taxon>
        <taxon>Turicibacteraceae</taxon>
        <taxon>Turicibacter</taxon>
    </lineage>
</organism>
<evidence type="ECO:0000313" key="2">
    <source>
        <dbReference type="EMBL" id="MTK21385.1"/>
    </source>
</evidence>
<dbReference type="GO" id="GO:0016780">
    <property type="term" value="F:phosphotransferase activity, for other substituted phosphate groups"/>
    <property type="evidence" value="ECO:0007669"/>
    <property type="project" value="TreeGrafter"/>
</dbReference>
<evidence type="ECO:0000256" key="1">
    <source>
        <dbReference type="ARBA" id="ARBA00006464"/>
    </source>
</evidence>
<reference evidence="2 3" key="1">
    <citation type="journal article" date="2019" name="Nat. Med.">
        <title>A library of human gut bacterial isolates paired with longitudinal multiomics data enables mechanistic microbiome research.</title>
        <authorList>
            <person name="Poyet M."/>
            <person name="Groussin M."/>
            <person name="Gibbons S.M."/>
            <person name="Avila-Pacheco J."/>
            <person name="Jiang X."/>
            <person name="Kearney S.M."/>
            <person name="Perrotta A.R."/>
            <person name="Berdy B."/>
            <person name="Zhao S."/>
            <person name="Lieberman T.D."/>
            <person name="Swanson P.K."/>
            <person name="Smith M."/>
            <person name="Roesemann S."/>
            <person name="Alexander J.E."/>
            <person name="Rich S.A."/>
            <person name="Livny J."/>
            <person name="Vlamakis H."/>
            <person name="Clish C."/>
            <person name="Bullock K."/>
            <person name="Deik A."/>
            <person name="Scott J."/>
            <person name="Pierce K.A."/>
            <person name="Xavier R.J."/>
            <person name="Alm E.J."/>
        </authorList>
    </citation>
    <scope>NUCLEOTIDE SEQUENCE [LARGE SCALE GENOMIC DNA]</scope>
    <source>
        <strain evidence="2 3">BIOML-A198</strain>
    </source>
</reference>
<dbReference type="RefSeq" id="WP_006785844.1">
    <property type="nucleotide sequence ID" value="NZ_CABJBH010000003.1"/>
</dbReference>
<comment type="similarity">
    <text evidence="1">Belongs to the bacterial sugar transferase family.</text>
</comment>
<dbReference type="AlphaFoldDB" id="A0A173RNE3"/>
<gene>
    <name evidence="2" type="ORF">GMA92_08125</name>
</gene>
<dbReference type="InterPro" id="IPR003362">
    <property type="entry name" value="Bact_transf"/>
</dbReference>
<dbReference type="Proteomes" id="UP000487649">
    <property type="component" value="Unassembled WGS sequence"/>
</dbReference>